<name>A0A9D4JNH2_DREPO</name>
<gene>
    <name evidence="3" type="ORF">DPMN_120367</name>
</gene>
<keyword evidence="4" id="KW-1185">Reference proteome</keyword>
<proteinExistence type="predicted"/>
<comment type="caution">
    <text evidence="3">The sequence shown here is derived from an EMBL/GenBank/DDBJ whole genome shotgun (WGS) entry which is preliminary data.</text>
</comment>
<feature type="region of interest" description="Disordered" evidence="1">
    <location>
        <begin position="171"/>
        <end position="190"/>
    </location>
</feature>
<reference evidence="3" key="2">
    <citation type="submission" date="2020-11" db="EMBL/GenBank/DDBJ databases">
        <authorList>
            <person name="McCartney M.A."/>
            <person name="Auch B."/>
            <person name="Kono T."/>
            <person name="Mallez S."/>
            <person name="Becker A."/>
            <person name="Gohl D.M."/>
            <person name="Silverstein K.A.T."/>
            <person name="Koren S."/>
            <person name="Bechman K.B."/>
            <person name="Herman A."/>
            <person name="Abrahante J.E."/>
            <person name="Garbe J."/>
        </authorList>
    </citation>
    <scope>NUCLEOTIDE SEQUENCE</scope>
    <source>
        <strain evidence="3">Duluth1</strain>
        <tissue evidence="3">Whole animal</tissue>
    </source>
</reference>
<accession>A0A9D4JNH2</accession>
<sequence>MNLKQVSLILSACLVVELLEPCLSQGDYHHDDYGYSGRRRGGRGGGGGGDGLGNGLGALLGVAAAGIGAAAITRGITGIMGRGRGFGGQIGGFNGGYVPAYPYGSGGFVQGTPVVGGGGFYPTSGGFPPYYPQQPMYPFQQPVAISPAVIPSGQESHDRGSRRVLIEENFDRGQGSSQGTPVLVGQPVWG</sequence>
<evidence type="ECO:0000313" key="3">
    <source>
        <dbReference type="EMBL" id="KAH3818645.1"/>
    </source>
</evidence>
<organism evidence="3 4">
    <name type="scientific">Dreissena polymorpha</name>
    <name type="common">Zebra mussel</name>
    <name type="synonym">Mytilus polymorpha</name>
    <dbReference type="NCBI Taxonomy" id="45954"/>
    <lineage>
        <taxon>Eukaryota</taxon>
        <taxon>Metazoa</taxon>
        <taxon>Spiralia</taxon>
        <taxon>Lophotrochozoa</taxon>
        <taxon>Mollusca</taxon>
        <taxon>Bivalvia</taxon>
        <taxon>Autobranchia</taxon>
        <taxon>Heteroconchia</taxon>
        <taxon>Euheterodonta</taxon>
        <taxon>Imparidentia</taxon>
        <taxon>Neoheterodontei</taxon>
        <taxon>Myida</taxon>
        <taxon>Dreissenoidea</taxon>
        <taxon>Dreissenidae</taxon>
        <taxon>Dreissena</taxon>
    </lineage>
</organism>
<dbReference type="Proteomes" id="UP000828390">
    <property type="component" value="Unassembled WGS sequence"/>
</dbReference>
<feature type="chain" id="PRO_5038888036" evidence="2">
    <location>
        <begin position="25"/>
        <end position="190"/>
    </location>
</feature>
<keyword evidence="2" id="KW-0732">Signal</keyword>
<evidence type="ECO:0000313" key="4">
    <source>
        <dbReference type="Proteomes" id="UP000828390"/>
    </source>
</evidence>
<dbReference type="AlphaFoldDB" id="A0A9D4JNH2"/>
<dbReference type="EMBL" id="JAIWYP010000005">
    <property type="protein sequence ID" value="KAH3818645.1"/>
    <property type="molecule type" value="Genomic_DNA"/>
</dbReference>
<evidence type="ECO:0000256" key="2">
    <source>
        <dbReference type="SAM" id="SignalP"/>
    </source>
</evidence>
<feature type="signal peptide" evidence="2">
    <location>
        <begin position="1"/>
        <end position="24"/>
    </location>
</feature>
<reference evidence="3" key="1">
    <citation type="journal article" date="2019" name="bioRxiv">
        <title>The Genome of the Zebra Mussel, Dreissena polymorpha: A Resource for Invasive Species Research.</title>
        <authorList>
            <person name="McCartney M.A."/>
            <person name="Auch B."/>
            <person name="Kono T."/>
            <person name="Mallez S."/>
            <person name="Zhang Y."/>
            <person name="Obille A."/>
            <person name="Becker A."/>
            <person name="Abrahante J.E."/>
            <person name="Garbe J."/>
            <person name="Badalamenti J.P."/>
            <person name="Herman A."/>
            <person name="Mangelson H."/>
            <person name="Liachko I."/>
            <person name="Sullivan S."/>
            <person name="Sone E.D."/>
            <person name="Koren S."/>
            <person name="Silverstein K.A.T."/>
            <person name="Beckman K.B."/>
            <person name="Gohl D.M."/>
        </authorList>
    </citation>
    <scope>NUCLEOTIDE SEQUENCE</scope>
    <source>
        <strain evidence="3">Duluth1</strain>
        <tissue evidence="3">Whole animal</tissue>
    </source>
</reference>
<protein>
    <submittedName>
        <fullName evidence="3">Uncharacterized protein</fullName>
    </submittedName>
</protein>
<evidence type="ECO:0000256" key="1">
    <source>
        <dbReference type="SAM" id="MobiDB-lite"/>
    </source>
</evidence>